<keyword evidence="1" id="KW-0175">Coiled coil</keyword>
<reference evidence="2 3" key="1">
    <citation type="submission" date="2018-11" db="EMBL/GenBank/DDBJ databases">
        <title>Genome assembly of Steccherinum ochraceum LE-BIN_3174, the white-rot fungus of the Steccherinaceae family (The Residual Polyporoid clade, Polyporales, Basidiomycota).</title>
        <authorList>
            <person name="Fedorova T.V."/>
            <person name="Glazunova O.A."/>
            <person name="Landesman E.O."/>
            <person name="Moiseenko K.V."/>
            <person name="Psurtseva N.V."/>
            <person name="Savinova O.S."/>
            <person name="Shakhova N.V."/>
            <person name="Tyazhelova T.V."/>
            <person name="Vasina D.V."/>
        </authorList>
    </citation>
    <scope>NUCLEOTIDE SEQUENCE [LARGE SCALE GENOMIC DNA]</scope>
    <source>
        <strain evidence="2 3">LE-BIN_3174</strain>
    </source>
</reference>
<dbReference type="AlphaFoldDB" id="A0A4R0RN52"/>
<gene>
    <name evidence="2" type="ORF">EIP91_004979</name>
</gene>
<evidence type="ECO:0000256" key="1">
    <source>
        <dbReference type="SAM" id="Coils"/>
    </source>
</evidence>
<dbReference type="Proteomes" id="UP000292702">
    <property type="component" value="Unassembled WGS sequence"/>
</dbReference>
<protein>
    <submittedName>
        <fullName evidence="2">Uncharacterized protein</fullName>
    </submittedName>
</protein>
<organism evidence="2 3">
    <name type="scientific">Steccherinum ochraceum</name>
    <dbReference type="NCBI Taxonomy" id="92696"/>
    <lineage>
        <taxon>Eukaryota</taxon>
        <taxon>Fungi</taxon>
        <taxon>Dikarya</taxon>
        <taxon>Basidiomycota</taxon>
        <taxon>Agaricomycotina</taxon>
        <taxon>Agaricomycetes</taxon>
        <taxon>Polyporales</taxon>
        <taxon>Steccherinaceae</taxon>
        <taxon>Steccherinum</taxon>
    </lineage>
</organism>
<keyword evidence="3" id="KW-1185">Reference proteome</keyword>
<sequence>MNPGADRMDVDGEDRARVGPAQDGVIQYILGAVNDIRARLRQLEERQRVETRQETRVEDLIKANHSLEKKVQKLEDQMAHLVRFAVDLADDEYADTPTPSPAVQAPPV</sequence>
<proteinExistence type="predicted"/>
<comment type="caution">
    <text evidence="2">The sequence shown here is derived from an EMBL/GenBank/DDBJ whole genome shotgun (WGS) entry which is preliminary data.</text>
</comment>
<accession>A0A4R0RN52</accession>
<name>A0A4R0RN52_9APHY</name>
<dbReference type="EMBL" id="RWJN01000277">
    <property type="protein sequence ID" value="TCD63764.1"/>
    <property type="molecule type" value="Genomic_DNA"/>
</dbReference>
<evidence type="ECO:0000313" key="3">
    <source>
        <dbReference type="Proteomes" id="UP000292702"/>
    </source>
</evidence>
<evidence type="ECO:0000313" key="2">
    <source>
        <dbReference type="EMBL" id="TCD63764.1"/>
    </source>
</evidence>
<feature type="coiled-coil region" evidence="1">
    <location>
        <begin position="33"/>
        <end position="84"/>
    </location>
</feature>